<keyword evidence="3" id="KW-1185">Reference proteome</keyword>
<reference evidence="2 3" key="1">
    <citation type="submission" date="2015-04" db="EMBL/GenBank/DDBJ databases">
        <authorList>
            <person name="Syromyatnikov M.Y."/>
            <person name="Popov V.N."/>
        </authorList>
    </citation>
    <scope>NUCLEOTIDE SEQUENCE [LARGE SCALE GENOMIC DNA]</scope>
</reference>
<accession>A0A1J1HW60</accession>
<protein>
    <submittedName>
        <fullName evidence="2">CLUMA_CG004442, isoform A</fullName>
    </submittedName>
</protein>
<evidence type="ECO:0000256" key="1">
    <source>
        <dbReference type="SAM" id="MobiDB-lite"/>
    </source>
</evidence>
<gene>
    <name evidence="2" type="ORF">CLUMA_CG004442</name>
</gene>
<dbReference type="AlphaFoldDB" id="A0A1J1HW60"/>
<feature type="compositionally biased region" description="Polar residues" evidence="1">
    <location>
        <begin position="70"/>
        <end position="82"/>
    </location>
</feature>
<evidence type="ECO:0000313" key="3">
    <source>
        <dbReference type="Proteomes" id="UP000183832"/>
    </source>
</evidence>
<organism evidence="2 3">
    <name type="scientific">Clunio marinus</name>
    <dbReference type="NCBI Taxonomy" id="568069"/>
    <lineage>
        <taxon>Eukaryota</taxon>
        <taxon>Metazoa</taxon>
        <taxon>Ecdysozoa</taxon>
        <taxon>Arthropoda</taxon>
        <taxon>Hexapoda</taxon>
        <taxon>Insecta</taxon>
        <taxon>Pterygota</taxon>
        <taxon>Neoptera</taxon>
        <taxon>Endopterygota</taxon>
        <taxon>Diptera</taxon>
        <taxon>Nematocera</taxon>
        <taxon>Chironomoidea</taxon>
        <taxon>Chironomidae</taxon>
        <taxon>Clunio</taxon>
    </lineage>
</organism>
<sequence>MKLSRKLTGSDHEKEPKIFLVLKLTGSDHEKEPKIFLVLSSQKFVAHVEAIIILWQLLAQSTRSGKKYSRNSPNLNIQLDIS</sequence>
<dbReference type="Proteomes" id="UP000183832">
    <property type="component" value="Unassembled WGS sequence"/>
</dbReference>
<evidence type="ECO:0000313" key="2">
    <source>
        <dbReference type="EMBL" id="CRK90750.1"/>
    </source>
</evidence>
<name>A0A1J1HW60_9DIPT</name>
<dbReference type="EMBL" id="CVRI01000020">
    <property type="protein sequence ID" value="CRK90750.1"/>
    <property type="molecule type" value="Genomic_DNA"/>
</dbReference>
<proteinExistence type="predicted"/>
<feature type="region of interest" description="Disordered" evidence="1">
    <location>
        <begin position="63"/>
        <end position="82"/>
    </location>
</feature>